<dbReference type="InterPro" id="IPR002525">
    <property type="entry name" value="Transp_IS110-like_N"/>
</dbReference>
<organism evidence="4 5">
    <name type="scientific">Geodermatophilus africanus</name>
    <dbReference type="NCBI Taxonomy" id="1137993"/>
    <lineage>
        <taxon>Bacteria</taxon>
        <taxon>Bacillati</taxon>
        <taxon>Actinomycetota</taxon>
        <taxon>Actinomycetes</taxon>
        <taxon>Geodermatophilales</taxon>
        <taxon>Geodermatophilaceae</taxon>
        <taxon>Geodermatophilus</taxon>
    </lineage>
</organism>
<dbReference type="GO" id="GO:0006313">
    <property type="term" value="P:DNA transposition"/>
    <property type="evidence" value="ECO:0007669"/>
    <property type="project" value="InterPro"/>
</dbReference>
<dbReference type="RefSeq" id="WP_091162523.1">
    <property type="nucleotide sequence ID" value="NZ_FNOT01000052.1"/>
</dbReference>
<proteinExistence type="predicted"/>
<keyword evidence="5" id="KW-1185">Reference proteome</keyword>
<evidence type="ECO:0000259" key="2">
    <source>
        <dbReference type="Pfam" id="PF01548"/>
    </source>
</evidence>
<dbReference type="Proteomes" id="UP000198921">
    <property type="component" value="Unassembled WGS sequence"/>
</dbReference>
<dbReference type="NCBIfam" id="NF033542">
    <property type="entry name" value="transpos_IS110"/>
    <property type="match status" value="1"/>
</dbReference>
<dbReference type="Pfam" id="PF02371">
    <property type="entry name" value="Transposase_20"/>
    <property type="match status" value="1"/>
</dbReference>
<dbReference type="InterPro" id="IPR047650">
    <property type="entry name" value="Transpos_IS110"/>
</dbReference>
<sequence>MTTIAEPLPTAQPAPVFGGVDTHADTHTAAVIDPAGRLLAHREFAATPAGYGQLADWLAAHGRVQRVGVEGTGVYGAGLARHLAAAGIELVEVDRPDRKMRRFAGKSDPIDAEAAARAALSGRQTGTPKARTGPVEAARALRVARRSAIAARAEAQTQLRALVITAPEPLRGRLRALSTRRLLATCAALRPDPAAIADPVQATKTALRSLARRHARLSEEIEDLDALLTPLVRTINPALVAANGVGTDVAGQLLVTAGDNPDRLRSEPAFAALCGVSPIPASSGRTHRHRLNRGGDRQANAAIYRVVLCRMRWDARTRAYVQRRTEEGLSKKDIIRCLKRLIARELYYLLTASPPARAS</sequence>
<dbReference type="InterPro" id="IPR003346">
    <property type="entry name" value="Transposase_20"/>
</dbReference>
<evidence type="ECO:0000256" key="1">
    <source>
        <dbReference type="SAM" id="Coils"/>
    </source>
</evidence>
<feature type="domain" description="Transposase IS116/IS110/IS902 C-terminal" evidence="3">
    <location>
        <begin position="243"/>
        <end position="322"/>
    </location>
</feature>
<feature type="domain" description="Transposase IS110-like N-terminal" evidence="2">
    <location>
        <begin position="19"/>
        <end position="162"/>
    </location>
</feature>
<accession>A0A1H3RM99</accession>
<dbReference type="EMBL" id="FNOT01000052">
    <property type="protein sequence ID" value="SDZ26862.1"/>
    <property type="molecule type" value="Genomic_DNA"/>
</dbReference>
<gene>
    <name evidence="4" type="ORF">SAMN05660209_05226</name>
</gene>
<dbReference type="AlphaFoldDB" id="A0A1H3RM99"/>
<dbReference type="Pfam" id="PF01548">
    <property type="entry name" value="DEDD_Tnp_IS110"/>
    <property type="match status" value="1"/>
</dbReference>
<feature type="coiled-coil region" evidence="1">
    <location>
        <begin position="200"/>
        <end position="227"/>
    </location>
</feature>
<dbReference type="GO" id="GO:0003677">
    <property type="term" value="F:DNA binding"/>
    <property type="evidence" value="ECO:0007669"/>
    <property type="project" value="InterPro"/>
</dbReference>
<evidence type="ECO:0000313" key="4">
    <source>
        <dbReference type="EMBL" id="SDZ26862.1"/>
    </source>
</evidence>
<protein>
    <submittedName>
        <fullName evidence="4">Transposase</fullName>
    </submittedName>
</protein>
<dbReference type="GO" id="GO:0004803">
    <property type="term" value="F:transposase activity"/>
    <property type="evidence" value="ECO:0007669"/>
    <property type="project" value="InterPro"/>
</dbReference>
<keyword evidence="1" id="KW-0175">Coiled coil</keyword>
<evidence type="ECO:0000259" key="3">
    <source>
        <dbReference type="Pfam" id="PF02371"/>
    </source>
</evidence>
<reference evidence="5" key="1">
    <citation type="submission" date="2016-10" db="EMBL/GenBank/DDBJ databases">
        <authorList>
            <person name="Varghese N."/>
            <person name="Submissions S."/>
        </authorList>
    </citation>
    <scope>NUCLEOTIDE SEQUENCE [LARGE SCALE GENOMIC DNA]</scope>
    <source>
        <strain evidence="5">DSM 45422</strain>
    </source>
</reference>
<dbReference type="PANTHER" id="PTHR33055">
    <property type="entry name" value="TRANSPOSASE FOR INSERTION SEQUENCE ELEMENT IS1111A"/>
    <property type="match status" value="1"/>
</dbReference>
<dbReference type="PANTHER" id="PTHR33055:SF16">
    <property type="entry name" value="TRANSPOSASE FOR INSERTION SEQUENCE ELEMENT IS1547"/>
    <property type="match status" value="1"/>
</dbReference>
<dbReference type="Gene3D" id="3.40.50.720">
    <property type="entry name" value="NAD(P)-binding Rossmann-like Domain"/>
    <property type="match status" value="1"/>
</dbReference>
<dbReference type="InterPro" id="IPR036291">
    <property type="entry name" value="NAD(P)-bd_dom_sf"/>
</dbReference>
<name>A0A1H3RM99_9ACTN</name>
<evidence type="ECO:0000313" key="5">
    <source>
        <dbReference type="Proteomes" id="UP000198921"/>
    </source>
</evidence>
<dbReference type="OrthoDB" id="4337860at2"/>
<dbReference type="SUPFAM" id="SSF51735">
    <property type="entry name" value="NAD(P)-binding Rossmann-fold domains"/>
    <property type="match status" value="1"/>
</dbReference>